<accession>A0A1A8TGQ9</accession>
<dbReference type="STRING" id="1792290.MSP8886_02127"/>
<dbReference type="Proteomes" id="UP000092544">
    <property type="component" value="Unassembled WGS sequence"/>
</dbReference>
<name>A0A1A8TGQ9_9GAMM</name>
<gene>
    <name evidence="1" type="ORF">MSP8886_02127</name>
</gene>
<dbReference type="SUPFAM" id="SSF53756">
    <property type="entry name" value="UDP-Glycosyltransferase/glycogen phosphorylase"/>
    <property type="match status" value="1"/>
</dbReference>
<dbReference type="AlphaFoldDB" id="A0A1A8TGQ9"/>
<evidence type="ECO:0008006" key="3">
    <source>
        <dbReference type="Google" id="ProtNLM"/>
    </source>
</evidence>
<proteinExistence type="predicted"/>
<sequence length="412" mass="47325">MHLLIIGYVWPEPNSSAAGSRMMQLLNTFRKQDWQITFASPAQPTEHMANLEVIGVQTTQILLNDDSFNQFILDATPDAVIYDRFMMEEQFGWRVETYCPNALRILNTEDLHSLRHARHQAIKQKRPFQLEDMYNDLGIREIAAILRCDLTLMISEMETKLLIDEFQVPETHLFHLPFMLPSPQEAASLPSFEARQHFISIGNFRHAPNWDAVLQLKTEIWPHLRKRLPQAELHIYGAYPPPKATQLHNAKDGFLVKGWAENAQTVMQQARLCLAPLRFGAGIKGKLVEAMQMGTPSITTHIGAEAMHGTLPWNGVITDDVEAFVEAAASLYEDKANWELMQKNGATILNARYLETEWAPKLITKIQQQSQQKEGLRKKHFFGKMLRHHSMKSTQYMSQWIELKNRRDTSKG</sequence>
<reference evidence="1 2" key="1">
    <citation type="submission" date="2016-06" db="EMBL/GenBank/DDBJ databases">
        <authorList>
            <person name="Kjaerup R.B."/>
            <person name="Dalgaard T.S."/>
            <person name="Juul-Madsen H.R."/>
        </authorList>
    </citation>
    <scope>NUCLEOTIDE SEQUENCE [LARGE SCALE GENOMIC DNA]</scope>
    <source>
        <strain evidence="1 2">CECT 8886</strain>
    </source>
</reference>
<organism evidence="1 2">
    <name type="scientific">Marinomonas spartinae</name>
    <dbReference type="NCBI Taxonomy" id="1792290"/>
    <lineage>
        <taxon>Bacteria</taxon>
        <taxon>Pseudomonadati</taxon>
        <taxon>Pseudomonadota</taxon>
        <taxon>Gammaproteobacteria</taxon>
        <taxon>Oceanospirillales</taxon>
        <taxon>Oceanospirillaceae</taxon>
        <taxon>Marinomonas</taxon>
    </lineage>
</organism>
<evidence type="ECO:0000313" key="1">
    <source>
        <dbReference type="EMBL" id="SBS31458.1"/>
    </source>
</evidence>
<evidence type="ECO:0000313" key="2">
    <source>
        <dbReference type="Proteomes" id="UP000092544"/>
    </source>
</evidence>
<dbReference type="Gene3D" id="3.40.50.2000">
    <property type="entry name" value="Glycogen Phosphorylase B"/>
    <property type="match status" value="1"/>
</dbReference>
<dbReference type="CDD" id="cd03801">
    <property type="entry name" value="GT4_PimA-like"/>
    <property type="match status" value="1"/>
</dbReference>
<protein>
    <recommendedName>
        <fullName evidence="3">Glycosyl transferases group 1</fullName>
    </recommendedName>
</protein>
<dbReference type="EMBL" id="FLOB01000004">
    <property type="protein sequence ID" value="SBS31458.1"/>
    <property type="molecule type" value="Genomic_DNA"/>
</dbReference>
<dbReference type="Pfam" id="PF13692">
    <property type="entry name" value="Glyco_trans_1_4"/>
    <property type="match status" value="1"/>
</dbReference>
<keyword evidence="2" id="KW-1185">Reference proteome</keyword>
<dbReference type="RefSeq" id="WP_217491342.1">
    <property type="nucleotide sequence ID" value="NZ_FLOB01000004.1"/>
</dbReference>